<sequence length="164" mass="18619">MKKKIVAKSKKNTARKTRGNSKDISLTVRNVNRSALSKEFVKKIVDKTIFFANFRGSARHSVIFLDTREMKVIDRRYKPGLGHVSNVLTFNLSDNPVIADIFICVPQAGKEAGMYGLDSRSYISFLIIHGILHSIGFAHEHSAAKRRKMETFEEKILFSLFSNK</sequence>
<dbReference type="PANTHER" id="PTHR46986">
    <property type="entry name" value="ENDORIBONUCLEASE YBEY, CHLOROPLASTIC"/>
    <property type="match status" value="1"/>
</dbReference>
<comment type="caution">
    <text evidence="9">The sequence shown here is derived from an EMBL/GenBank/DDBJ whole genome shotgun (WGS) entry which is preliminary data.</text>
</comment>
<dbReference type="GO" id="GO:0006364">
    <property type="term" value="P:rRNA processing"/>
    <property type="evidence" value="ECO:0007669"/>
    <property type="project" value="InterPro"/>
</dbReference>
<evidence type="ECO:0000256" key="5">
    <source>
        <dbReference type="ARBA" id="ARBA00022759"/>
    </source>
</evidence>
<evidence type="ECO:0000256" key="6">
    <source>
        <dbReference type="ARBA" id="ARBA00022801"/>
    </source>
</evidence>
<dbReference type="GO" id="GO:0004519">
    <property type="term" value="F:endonuclease activity"/>
    <property type="evidence" value="ECO:0007669"/>
    <property type="project" value="UniProtKB-KW"/>
</dbReference>
<keyword evidence="6" id="KW-0378">Hydrolase</keyword>
<keyword evidence="7" id="KW-0862">Zinc</keyword>
<comment type="similarity">
    <text evidence="2">Belongs to the endoribonuclease YbeY family.</text>
</comment>
<dbReference type="GO" id="GO:0004222">
    <property type="term" value="F:metalloendopeptidase activity"/>
    <property type="evidence" value="ECO:0007669"/>
    <property type="project" value="InterPro"/>
</dbReference>
<dbReference type="InterPro" id="IPR002036">
    <property type="entry name" value="YbeY"/>
</dbReference>
<protein>
    <submittedName>
        <fullName evidence="9">rRNA maturation RNase YbeY</fullName>
    </submittedName>
</protein>
<dbReference type="Proteomes" id="UP000176951">
    <property type="component" value="Unassembled WGS sequence"/>
</dbReference>
<evidence type="ECO:0000256" key="4">
    <source>
        <dbReference type="ARBA" id="ARBA00022723"/>
    </source>
</evidence>
<dbReference type="NCBIfam" id="TIGR00043">
    <property type="entry name" value="rRNA maturation RNase YbeY"/>
    <property type="match status" value="1"/>
</dbReference>
<evidence type="ECO:0000256" key="1">
    <source>
        <dbReference type="ARBA" id="ARBA00001947"/>
    </source>
</evidence>
<dbReference type="InterPro" id="IPR023091">
    <property type="entry name" value="MetalPrtase_cat_dom_sf_prd"/>
</dbReference>
<name>A0A1G2PSB3_9BACT</name>
<accession>A0A1G2PSB3</accession>
<evidence type="ECO:0000256" key="2">
    <source>
        <dbReference type="ARBA" id="ARBA00010875"/>
    </source>
</evidence>
<comment type="cofactor">
    <cofactor evidence="1">
        <name>Zn(2+)</name>
        <dbReference type="ChEBI" id="CHEBI:29105"/>
    </cofactor>
</comment>
<dbReference type="EMBL" id="MHSW01000025">
    <property type="protein sequence ID" value="OHA51187.1"/>
    <property type="molecule type" value="Genomic_DNA"/>
</dbReference>
<keyword evidence="5" id="KW-0255">Endonuclease</keyword>
<dbReference type="PANTHER" id="PTHR46986:SF1">
    <property type="entry name" value="ENDORIBONUCLEASE YBEY, CHLOROPLASTIC"/>
    <property type="match status" value="1"/>
</dbReference>
<dbReference type="SUPFAM" id="SSF55486">
    <property type="entry name" value="Metalloproteases ('zincins'), catalytic domain"/>
    <property type="match status" value="1"/>
</dbReference>
<evidence type="ECO:0000256" key="3">
    <source>
        <dbReference type="ARBA" id="ARBA00022722"/>
    </source>
</evidence>
<evidence type="ECO:0000256" key="7">
    <source>
        <dbReference type="ARBA" id="ARBA00022833"/>
    </source>
</evidence>
<reference evidence="9 10" key="1">
    <citation type="journal article" date="2016" name="Nat. Commun.">
        <title>Thousands of microbial genomes shed light on interconnected biogeochemical processes in an aquifer system.</title>
        <authorList>
            <person name="Anantharaman K."/>
            <person name="Brown C.T."/>
            <person name="Hug L.A."/>
            <person name="Sharon I."/>
            <person name="Castelle C.J."/>
            <person name="Probst A.J."/>
            <person name="Thomas B.C."/>
            <person name="Singh A."/>
            <person name="Wilkins M.J."/>
            <person name="Karaoz U."/>
            <person name="Brodie E.L."/>
            <person name="Williams K.H."/>
            <person name="Hubbard S.S."/>
            <person name="Banfield J.F."/>
        </authorList>
    </citation>
    <scope>NUCLEOTIDE SEQUENCE [LARGE SCALE GENOMIC DNA]</scope>
</reference>
<evidence type="ECO:0000256" key="8">
    <source>
        <dbReference type="SAM" id="MobiDB-lite"/>
    </source>
</evidence>
<dbReference type="Pfam" id="PF02130">
    <property type="entry name" value="YbeY"/>
    <property type="match status" value="1"/>
</dbReference>
<keyword evidence="3" id="KW-0540">Nuclease</keyword>
<feature type="compositionally biased region" description="Basic residues" evidence="8">
    <location>
        <begin position="1"/>
        <end position="19"/>
    </location>
</feature>
<dbReference type="AlphaFoldDB" id="A0A1G2PSB3"/>
<gene>
    <name evidence="9" type="ORF">A3A97_02860</name>
</gene>
<evidence type="ECO:0000313" key="10">
    <source>
        <dbReference type="Proteomes" id="UP000176951"/>
    </source>
</evidence>
<dbReference type="Gene3D" id="3.40.390.30">
    <property type="entry name" value="Metalloproteases ('zincins'), catalytic domain"/>
    <property type="match status" value="1"/>
</dbReference>
<proteinExistence type="inferred from homology"/>
<dbReference type="GO" id="GO:0046872">
    <property type="term" value="F:metal ion binding"/>
    <property type="evidence" value="ECO:0007669"/>
    <property type="project" value="UniProtKB-KW"/>
</dbReference>
<keyword evidence="4" id="KW-0479">Metal-binding</keyword>
<evidence type="ECO:0000313" key="9">
    <source>
        <dbReference type="EMBL" id="OHA51187.1"/>
    </source>
</evidence>
<feature type="region of interest" description="Disordered" evidence="8">
    <location>
        <begin position="1"/>
        <end position="21"/>
    </location>
</feature>
<organism evidence="9 10">
    <name type="scientific">Candidatus Terrybacteria bacterium RIFCSPLOWO2_01_FULL_40_23</name>
    <dbReference type="NCBI Taxonomy" id="1802366"/>
    <lineage>
        <taxon>Bacteria</taxon>
        <taxon>Candidatus Terryibacteriota</taxon>
    </lineage>
</organism>